<feature type="non-terminal residue" evidence="1">
    <location>
        <position position="69"/>
    </location>
</feature>
<proteinExistence type="predicted"/>
<accession>A6HBK1</accession>
<organism evidence="1 2">
    <name type="scientific">Rattus norvegicus</name>
    <name type="common">Rat</name>
    <dbReference type="NCBI Taxonomy" id="10116"/>
    <lineage>
        <taxon>Eukaryota</taxon>
        <taxon>Metazoa</taxon>
        <taxon>Chordata</taxon>
        <taxon>Craniata</taxon>
        <taxon>Vertebrata</taxon>
        <taxon>Euteleostomi</taxon>
        <taxon>Mammalia</taxon>
        <taxon>Eutheria</taxon>
        <taxon>Euarchontoglires</taxon>
        <taxon>Glires</taxon>
        <taxon>Rodentia</taxon>
        <taxon>Myomorpha</taxon>
        <taxon>Muroidea</taxon>
        <taxon>Muridae</taxon>
        <taxon>Murinae</taxon>
        <taxon>Rattus</taxon>
    </lineage>
</organism>
<sequence length="69" mass="7656">MSPSKLLLHVASRLERLHGLHDVKVGNVLVCQLGVFGHVDVFFGNHHPFLKKEFIDGNPVLLGHQHRGG</sequence>
<dbReference type="AlphaFoldDB" id="A6HBK1"/>
<protein>
    <submittedName>
        <fullName evidence="1">RCG61430</fullName>
    </submittedName>
</protein>
<dbReference type="Proteomes" id="UP000234681">
    <property type="component" value="Chromosome 6"/>
</dbReference>
<evidence type="ECO:0000313" key="2">
    <source>
        <dbReference type="Proteomes" id="UP000234681"/>
    </source>
</evidence>
<gene>
    <name evidence="1" type="ORF">rCG_61430</name>
</gene>
<name>A6HBK1_RAT</name>
<dbReference type="EMBL" id="CH473947">
    <property type="protein sequence ID" value="EDM03406.1"/>
    <property type="molecule type" value="Genomic_DNA"/>
</dbReference>
<reference evidence="2" key="1">
    <citation type="submission" date="2005-09" db="EMBL/GenBank/DDBJ databases">
        <authorList>
            <person name="Mural R.J."/>
            <person name="Li P.W."/>
            <person name="Adams M.D."/>
            <person name="Amanatides P.G."/>
            <person name="Baden-Tillson H."/>
            <person name="Barnstead M."/>
            <person name="Chin S.H."/>
            <person name="Dew I."/>
            <person name="Evans C.A."/>
            <person name="Ferriera S."/>
            <person name="Flanigan M."/>
            <person name="Fosler C."/>
            <person name="Glodek A."/>
            <person name="Gu Z."/>
            <person name="Holt R.A."/>
            <person name="Jennings D."/>
            <person name="Kraft C.L."/>
            <person name="Lu F."/>
            <person name="Nguyen T."/>
            <person name="Nusskern D.R."/>
            <person name="Pfannkoch C.M."/>
            <person name="Sitter C."/>
            <person name="Sutton G.G."/>
            <person name="Venter J.C."/>
            <person name="Wang Z."/>
            <person name="Woodage T."/>
            <person name="Zheng X.H."/>
            <person name="Zhong F."/>
        </authorList>
    </citation>
    <scope>NUCLEOTIDE SEQUENCE [LARGE SCALE GENOMIC DNA]</scope>
    <source>
        <strain>BN</strain>
        <strain evidence="2">Sprague-Dawley</strain>
    </source>
</reference>
<evidence type="ECO:0000313" key="1">
    <source>
        <dbReference type="EMBL" id="EDM03406.1"/>
    </source>
</evidence>